<feature type="transmembrane region" description="Helical" evidence="9">
    <location>
        <begin position="34"/>
        <end position="55"/>
    </location>
</feature>
<evidence type="ECO:0000256" key="2">
    <source>
        <dbReference type="ARBA" id="ARBA00022448"/>
    </source>
</evidence>
<evidence type="ECO:0000256" key="9">
    <source>
        <dbReference type="SAM" id="Phobius"/>
    </source>
</evidence>
<evidence type="ECO:0000256" key="8">
    <source>
        <dbReference type="ARBA" id="ARBA00039381"/>
    </source>
</evidence>
<dbReference type="RefSeq" id="WP_227530052.1">
    <property type="nucleotide sequence ID" value="NZ_JAGTTM010000001.1"/>
</dbReference>
<feature type="transmembrane region" description="Helical" evidence="9">
    <location>
        <begin position="142"/>
        <end position="161"/>
    </location>
</feature>
<proteinExistence type="predicted"/>
<organism evidence="10 11">
    <name type="scientific">Microbacterium tenebrionis</name>
    <dbReference type="NCBI Taxonomy" id="2830665"/>
    <lineage>
        <taxon>Bacteria</taxon>
        <taxon>Bacillati</taxon>
        <taxon>Actinomycetota</taxon>
        <taxon>Actinomycetes</taxon>
        <taxon>Micrococcales</taxon>
        <taxon>Microbacteriaceae</taxon>
        <taxon>Microbacterium</taxon>
    </lineage>
</organism>
<feature type="transmembrane region" description="Helical" evidence="9">
    <location>
        <begin position="319"/>
        <end position="335"/>
    </location>
</feature>
<keyword evidence="4" id="KW-0997">Cell inner membrane</keyword>
<feature type="transmembrane region" description="Helical" evidence="9">
    <location>
        <begin position="62"/>
        <end position="95"/>
    </location>
</feature>
<evidence type="ECO:0000256" key="3">
    <source>
        <dbReference type="ARBA" id="ARBA00022475"/>
    </source>
</evidence>
<comment type="subcellular location">
    <subcellularLocation>
        <location evidence="1">Cell membrane</location>
        <topology evidence="1">Multi-pass membrane protein</topology>
    </subcellularLocation>
</comment>
<evidence type="ECO:0000256" key="4">
    <source>
        <dbReference type="ARBA" id="ARBA00022519"/>
    </source>
</evidence>
<dbReference type="GO" id="GO:0005886">
    <property type="term" value="C:plasma membrane"/>
    <property type="evidence" value="ECO:0007669"/>
    <property type="project" value="UniProtKB-SubCell"/>
</dbReference>
<keyword evidence="7 9" id="KW-0472">Membrane</keyword>
<feature type="transmembrane region" description="Helical" evidence="9">
    <location>
        <begin position="233"/>
        <end position="257"/>
    </location>
</feature>
<dbReference type="AlphaFoldDB" id="A0A9X1LNH1"/>
<evidence type="ECO:0000256" key="7">
    <source>
        <dbReference type="ARBA" id="ARBA00023136"/>
    </source>
</evidence>
<sequence>MTDTFTDITRSLTQPPTPPSGWDRFRRWAIETPFIQFVILIVLVGVLVTLIPAFIARPQAGIAVVTLASLLALAAMGQTLVVILGGLDLAIAGYVTFGAMIASNATSRLGWPVPVALLVVLGVCGGVGALIGWVCHRFRIEPLVITLGAGTMLTGGSMFLANGDYNGQPPQDLKSLSQLTGTTFGLPVPPVIFIVLLLGIALWAILAKTAVGRRLYATGVNPRAARLARINTTAIWAGVFAVSGALAGVAGMFIAAFGSGWSQSIGDPYLFSGLAAVLVGGTTFGSVRGGFTRTAIGALILTVLSTIIVSQGLTEAQTRVVYGVIILGVVALYGRERHVRDRF</sequence>
<reference evidence="10" key="1">
    <citation type="submission" date="2021-04" db="EMBL/GenBank/DDBJ databases">
        <title>Microbacterium tenobrionis sp. nov. and Microbacterium allomyrinae sp. nov., isolated from larvae of Tenobrio molitor and Allomyrina dichotoma, respectively.</title>
        <authorList>
            <person name="Lee S.D."/>
        </authorList>
    </citation>
    <scope>NUCLEOTIDE SEQUENCE</scope>
    <source>
        <strain evidence="10">YMB-B2</strain>
    </source>
</reference>
<feature type="transmembrane region" description="Helical" evidence="9">
    <location>
        <begin position="294"/>
        <end position="313"/>
    </location>
</feature>
<dbReference type="Proteomes" id="UP001139289">
    <property type="component" value="Unassembled WGS sequence"/>
</dbReference>
<feature type="transmembrane region" description="Helical" evidence="9">
    <location>
        <begin position="269"/>
        <end position="287"/>
    </location>
</feature>
<keyword evidence="3" id="KW-1003">Cell membrane</keyword>
<gene>
    <name evidence="10" type="ORF">KEC56_04860</name>
</gene>
<name>A0A9X1LNH1_9MICO</name>
<comment type="caution">
    <text evidence="10">The sequence shown here is derived from an EMBL/GenBank/DDBJ whole genome shotgun (WGS) entry which is preliminary data.</text>
</comment>
<feature type="transmembrane region" description="Helical" evidence="9">
    <location>
        <begin position="115"/>
        <end position="135"/>
    </location>
</feature>
<protein>
    <recommendedName>
        <fullName evidence="8">Autoinducer 2 import system permease protein LsrD</fullName>
    </recommendedName>
</protein>
<evidence type="ECO:0000256" key="6">
    <source>
        <dbReference type="ARBA" id="ARBA00022989"/>
    </source>
</evidence>
<keyword evidence="2" id="KW-0813">Transport</keyword>
<evidence type="ECO:0000256" key="5">
    <source>
        <dbReference type="ARBA" id="ARBA00022692"/>
    </source>
</evidence>
<dbReference type="InterPro" id="IPR001851">
    <property type="entry name" value="ABC_transp_permease"/>
</dbReference>
<accession>A0A9X1LNH1</accession>
<evidence type="ECO:0000313" key="11">
    <source>
        <dbReference type="Proteomes" id="UP001139289"/>
    </source>
</evidence>
<keyword evidence="5 9" id="KW-0812">Transmembrane</keyword>
<keyword evidence="11" id="KW-1185">Reference proteome</keyword>
<evidence type="ECO:0000313" key="10">
    <source>
        <dbReference type="EMBL" id="MCC2028853.1"/>
    </source>
</evidence>
<keyword evidence="6 9" id="KW-1133">Transmembrane helix</keyword>
<dbReference type="Pfam" id="PF02653">
    <property type="entry name" value="BPD_transp_2"/>
    <property type="match status" value="1"/>
</dbReference>
<dbReference type="PANTHER" id="PTHR32196">
    <property type="entry name" value="ABC TRANSPORTER PERMEASE PROTEIN YPHD-RELATED-RELATED"/>
    <property type="match status" value="1"/>
</dbReference>
<dbReference type="CDD" id="cd06579">
    <property type="entry name" value="TM_PBP1_transp_AraH_like"/>
    <property type="match status" value="1"/>
</dbReference>
<dbReference type="PANTHER" id="PTHR32196:SF71">
    <property type="entry name" value="AUTOINDUCER 2 IMPORT SYSTEM PERMEASE PROTEIN LSRD"/>
    <property type="match status" value="1"/>
</dbReference>
<feature type="transmembrane region" description="Helical" evidence="9">
    <location>
        <begin position="181"/>
        <end position="206"/>
    </location>
</feature>
<dbReference type="EMBL" id="JAGTTM010000001">
    <property type="protein sequence ID" value="MCC2028853.1"/>
    <property type="molecule type" value="Genomic_DNA"/>
</dbReference>
<evidence type="ECO:0000256" key="1">
    <source>
        <dbReference type="ARBA" id="ARBA00004651"/>
    </source>
</evidence>
<dbReference type="GO" id="GO:0022857">
    <property type="term" value="F:transmembrane transporter activity"/>
    <property type="evidence" value="ECO:0007669"/>
    <property type="project" value="InterPro"/>
</dbReference>